<feature type="region of interest" description="Disordered" evidence="1">
    <location>
        <begin position="139"/>
        <end position="166"/>
    </location>
</feature>
<comment type="caution">
    <text evidence="2">The sequence shown here is derived from an EMBL/GenBank/DDBJ whole genome shotgun (WGS) entry which is preliminary data.</text>
</comment>
<feature type="compositionally biased region" description="Pro residues" evidence="1">
    <location>
        <begin position="211"/>
        <end position="229"/>
    </location>
</feature>
<evidence type="ECO:0000313" key="3">
    <source>
        <dbReference type="Proteomes" id="UP000282926"/>
    </source>
</evidence>
<evidence type="ECO:0008006" key="4">
    <source>
        <dbReference type="Google" id="ProtNLM"/>
    </source>
</evidence>
<evidence type="ECO:0000313" key="2">
    <source>
        <dbReference type="EMBL" id="RVU41484.1"/>
    </source>
</evidence>
<evidence type="ECO:0000256" key="1">
    <source>
        <dbReference type="SAM" id="MobiDB-lite"/>
    </source>
</evidence>
<dbReference type="EMBL" id="SADD01000017">
    <property type="protein sequence ID" value="RVU41484.1"/>
    <property type="molecule type" value="Genomic_DNA"/>
</dbReference>
<gene>
    <name evidence="2" type="ORF">EA187_18610</name>
</gene>
<accession>A0ABY0CNK2</accession>
<sequence>MSDNATILREIECTGCAARFRVRGPAGQPLAAGVDCPLCGAPIALNRSGDPGFAKVSHASVFGHQAPLPTAEQPRRQSIAVPGREAAISEEPEVDPALPKPRLGLFEARGAHHRSPEADRPDPMRPLAAALLRELRGKAPAPTADQAPPSPLTPSRAAPAGDNLSALDEGWGEGWLGDALSDAADEIFIVDDSPTPFERLPGADDARPPTSSAPPPIPDTPIPDTPNPGTPESAPDTGAIDDAELAPRDLPPGRVGPAPRPQEPASRHEPRVAPESNAPPEDRAEAPPGQQPDPPRTAPTSGTRDPFNIESILESALPSARRYRLKIGDATYGNIDTPTLLALLQRGVWVIADAIAEDDGPFVPLEEHPIYDKVQAALTRGLHAMLLAHATRQSTTPANTGQMPAFHAEIAETPAPAERSLWSRLGASHVLPWTLALVATGVASAAVTYAAFAPTAATTQTESGAYAPAIAVEPMLIDDFALERERQRRIDEAIDVAVDRVDEALEISPDELAEAALAESNHSLAREILTRAYAQALTPGVLQALFDQSLEVDPALYAPLETLEPSPEVALRALGGGRSVSMRLTEGGESRYAFKPAQLEWEDGWKAEVAAYRLCQMLPCAFRVPENKHARLSREAFDELYARINTSRQRNYAETRFDDLRWVLERDETGQEQEFLHGVIKDWVPELYQWPIEYTEIWHPLVDVNADPKLLDQPAPEFLQTLIDRDETGQARQLREELGETSTRELARQLSNITVFDYLTNNFDRYSGVEEYYGVNNHFVDGAFMSLDNGAAFQFQPMAVVERRLPGVTRFSRTMIDAVRMMRPEVVDPILFPEQNNRDRLRLKVFWQQREKLLMHVDRLVAEHGEDAVYTFE</sequence>
<proteinExistence type="predicted"/>
<keyword evidence="3" id="KW-1185">Reference proteome</keyword>
<reference evidence="2 3" key="1">
    <citation type="submission" date="2019-01" db="EMBL/GenBank/DDBJ databases">
        <title>Lujinxingia litoralis gen. nov., sp. nov. and Lujinxingia sediminis gen. nov., sp. nov., new members in the order Bradymonadales, isolated from coastal sediment.</title>
        <authorList>
            <person name="Li C.-M."/>
        </authorList>
    </citation>
    <scope>NUCLEOTIDE SEQUENCE [LARGE SCALE GENOMIC DNA]</scope>
    <source>
        <strain evidence="2 3">SEH01</strain>
    </source>
</reference>
<protein>
    <recommendedName>
        <fullName evidence="4">Zinc finger/thioredoxin putative domain-containing protein</fullName>
    </recommendedName>
</protein>
<dbReference type="Proteomes" id="UP000282926">
    <property type="component" value="Unassembled WGS sequence"/>
</dbReference>
<feature type="region of interest" description="Disordered" evidence="1">
    <location>
        <begin position="193"/>
        <end position="306"/>
    </location>
</feature>
<feature type="region of interest" description="Disordered" evidence="1">
    <location>
        <begin position="66"/>
        <end position="100"/>
    </location>
</feature>
<organism evidence="2 3">
    <name type="scientific">Lujinxingia sediminis</name>
    <dbReference type="NCBI Taxonomy" id="2480984"/>
    <lineage>
        <taxon>Bacteria</taxon>
        <taxon>Deltaproteobacteria</taxon>
        <taxon>Bradymonadales</taxon>
        <taxon>Lujinxingiaceae</taxon>
        <taxon>Lujinxingia</taxon>
    </lineage>
</organism>
<name>A0ABY0CNK2_9DELT</name>
<dbReference type="RefSeq" id="WP_127781242.1">
    <property type="nucleotide sequence ID" value="NZ_SADD01000017.1"/>
</dbReference>